<dbReference type="Proteomes" id="UP001334005">
    <property type="component" value="Unassembled WGS sequence"/>
</dbReference>
<evidence type="ECO:0000313" key="3">
    <source>
        <dbReference type="Proteomes" id="UP001334005"/>
    </source>
</evidence>
<dbReference type="RefSeq" id="WP_331835235.1">
    <property type="nucleotide sequence ID" value="NZ_JARXNH020000057.1"/>
</dbReference>
<sequence>MKPLFHSLPSLREEFVPGGGHTSFILRRGQILRLTDIDGEANVSMMMLNPHEKSERLNLPDTLKGQHTARLTAGHCFYSDMGRVLAGIVADSSGWHDPFGGVLNAEETLEKYGAGRYQELRNGYYRNGVDNLLVEMGKWDLGLEDLLMVVNFFSKVTVAADGSFHFCAGHSVPGSYVELFAPMDVLIVLTALPHPQDPATEYAPRPVQLSWYQADDEAAAVASLLTRDENQRAFANTQLFAL</sequence>
<dbReference type="InterPro" id="IPR018959">
    <property type="entry name" value="DUF1989"/>
</dbReference>
<evidence type="ECO:0000259" key="1">
    <source>
        <dbReference type="Pfam" id="PF09347"/>
    </source>
</evidence>
<dbReference type="EMBL" id="JARXNH020000057">
    <property type="protein sequence ID" value="MEK0249945.1"/>
    <property type="molecule type" value="Genomic_DNA"/>
</dbReference>
<dbReference type="PANTHER" id="PTHR31527">
    <property type="entry name" value="RE64534P"/>
    <property type="match status" value="1"/>
</dbReference>
<dbReference type="InterPro" id="IPR017792">
    <property type="entry name" value="UAAP1"/>
</dbReference>
<feature type="domain" description="DUF1989" evidence="1">
    <location>
        <begin position="15"/>
        <end position="186"/>
    </location>
</feature>
<gene>
    <name evidence="2" type="ORF">QFI66_017800</name>
</gene>
<keyword evidence="3" id="KW-1185">Reference proteome</keyword>
<dbReference type="Pfam" id="PF09347">
    <property type="entry name" value="DUF1989"/>
    <property type="match status" value="1"/>
</dbReference>
<comment type="caution">
    <text evidence="2">The sequence shown here is derived from an EMBL/GenBank/DDBJ whole genome shotgun (WGS) entry which is preliminary data.</text>
</comment>
<proteinExistence type="predicted"/>
<name>A0ABU8Z9R3_9ENTR</name>
<dbReference type="NCBIfam" id="TIGR03425">
    <property type="entry name" value="urea_degr_2"/>
    <property type="match status" value="1"/>
</dbReference>
<dbReference type="PANTHER" id="PTHR31527:SF0">
    <property type="entry name" value="RE64534P"/>
    <property type="match status" value="1"/>
</dbReference>
<protein>
    <submittedName>
        <fullName evidence="2">Urea amidolyase associated protein UAAP1</fullName>
    </submittedName>
</protein>
<evidence type="ECO:0000313" key="2">
    <source>
        <dbReference type="EMBL" id="MEK0249945.1"/>
    </source>
</evidence>
<reference evidence="2 3" key="1">
    <citation type="submission" date="2024-03" db="EMBL/GenBank/DDBJ databases">
        <title>Two novel Raoultella species associated with bleeding cankers of broadleaf hosts, Raoultella scottia sp. nov. and Raoultella lignicola sp. nov.</title>
        <authorList>
            <person name="Brady C.L."/>
        </authorList>
    </citation>
    <scope>NUCLEOTIDE SEQUENCE [LARGE SCALE GENOMIC DNA]</scope>
    <source>
        <strain evidence="2 3">BAC 10a-01-01</strain>
    </source>
</reference>
<accession>A0ABU8Z9R3</accession>
<organism evidence="2 3">
    <name type="scientific">Raoultella scottii</name>
    <dbReference type="NCBI Taxonomy" id="3040937"/>
    <lineage>
        <taxon>Bacteria</taxon>
        <taxon>Pseudomonadati</taxon>
        <taxon>Pseudomonadota</taxon>
        <taxon>Gammaproteobacteria</taxon>
        <taxon>Enterobacterales</taxon>
        <taxon>Enterobacteriaceae</taxon>
        <taxon>Klebsiella/Raoultella group</taxon>
        <taxon>Raoultella</taxon>
    </lineage>
</organism>